<accession>A0ABP0Q5M8</accession>
<keyword evidence="2" id="KW-0812">Transmembrane</keyword>
<dbReference type="InterPro" id="IPR051100">
    <property type="entry name" value="DnaJ_subfamily_B/C"/>
</dbReference>
<evidence type="ECO:0000313" key="5">
    <source>
        <dbReference type="Proteomes" id="UP001642464"/>
    </source>
</evidence>
<dbReference type="PRINTS" id="PR00625">
    <property type="entry name" value="JDOMAIN"/>
</dbReference>
<evidence type="ECO:0000256" key="1">
    <source>
        <dbReference type="SAM" id="MobiDB-lite"/>
    </source>
</evidence>
<sequence length="484" mass="53425">MLNVEEFLSPELRLAMCHVKEAIRIVLHCLVVCRTIGGADSIDPKAVVSELFDVEYVRINESHHVQELERTVEKFSEILENNLDRSGTGRAQLVFNLYTVKTRKQSLWNRIVGNEEKTVFEQWRIPVSVQPLNRYLNPADNLREEANLQASASQQVQQVLHYIIARANSKVDHLPSPEKDTVSYKFEVAFLSGDGKEIGAGSLLPQGQTVPLRRCTAVRDDLWHVDPRPGIFEPDDPSPTDMAPAATTFIKKVSSAGDDYYHILGIEKGASDDEIKKAYRKLALRLHPDKCKEPGAEEAFKKVGEAFSVLSDADKRRKYDTYGADALRGGGGGGADFSPEDLFEAFFGGGLHPGMGGGRTFMRTGPGTFVFTSSGPGGFNFSTGPGMRRRGAPPQARQRQEDADEEESMPPWMAPLQAIASSLGPMLPIVIVCGFFVFMSVVSVLMQILVTKMVYILPVVYLTEGKTKIFLILSIVLATMLGMI</sequence>
<proteinExistence type="predicted"/>
<gene>
    <name evidence="4" type="ORF">SCF082_LOCUS39419</name>
</gene>
<dbReference type="Pfam" id="PF07855">
    <property type="entry name" value="ATG101"/>
    <property type="match status" value="1"/>
</dbReference>
<feature type="transmembrane region" description="Helical" evidence="2">
    <location>
        <begin position="426"/>
        <end position="446"/>
    </location>
</feature>
<dbReference type="Gene3D" id="1.10.287.110">
    <property type="entry name" value="DnaJ domain"/>
    <property type="match status" value="1"/>
</dbReference>
<dbReference type="InterPro" id="IPR018253">
    <property type="entry name" value="DnaJ_domain_CS"/>
</dbReference>
<dbReference type="Pfam" id="PF00226">
    <property type="entry name" value="DnaJ"/>
    <property type="match status" value="1"/>
</dbReference>
<dbReference type="CDD" id="cd06257">
    <property type="entry name" value="DnaJ"/>
    <property type="match status" value="1"/>
</dbReference>
<evidence type="ECO:0000259" key="3">
    <source>
        <dbReference type="PROSITE" id="PS50076"/>
    </source>
</evidence>
<feature type="region of interest" description="Disordered" evidence="1">
    <location>
        <begin position="382"/>
        <end position="409"/>
    </location>
</feature>
<dbReference type="InterPro" id="IPR036869">
    <property type="entry name" value="J_dom_sf"/>
</dbReference>
<dbReference type="Proteomes" id="UP001642464">
    <property type="component" value="Unassembled WGS sequence"/>
</dbReference>
<dbReference type="PROSITE" id="PS00636">
    <property type="entry name" value="DNAJ_1"/>
    <property type="match status" value="1"/>
</dbReference>
<organism evidence="4 5">
    <name type="scientific">Durusdinium trenchii</name>
    <dbReference type="NCBI Taxonomy" id="1381693"/>
    <lineage>
        <taxon>Eukaryota</taxon>
        <taxon>Sar</taxon>
        <taxon>Alveolata</taxon>
        <taxon>Dinophyceae</taxon>
        <taxon>Suessiales</taxon>
        <taxon>Symbiodiniaceae</taxon>
        <taxon>Durusdinium</taxon>
    </lineage>
</organism>
<dbReference type="PANTHER" id="PTHR43908">
    <property type="entry name" value="AT29763P-RELATED"/>
    <property type="match status" value="1"/>
</dbReference>
<dbReference type="SMART" id="SM00271">
    <property type="entry name" value="DnaJ"/>
    <property type="match status" value="1"/>
</dbReference>
<keyword evidence="2" id="KW-0472">Membrane</keyword>
<evidence type="ECO:0000256" key="2">
    <source>
        <dbReference type="SAM" id="Phobius"/>
    </source>
</evidence>
<keyword evidence="2" id="KW-1133">Transmembrane helix</keyword>
<dbReference type="InterPro" id="IPR001623">
    <property type="entry name" value="DnaJ_domain"/>
</dbReference>
<name>A0ABP0Q5M8_9DINO</name>
<dbReference type="EMBL" id="CAXAMM010039018">
    <property type="protein sequence ID" value="CAK9083001.1"/>
    <property type="molecule type" value="Genomic_DNA"/>
</dbReference>
<comment type="caution">
    <text evidence="4">The sequence shown here is derived from an EMBL/GenBank/DDBJ whole genome shotgun (WGS) entry which is preliminary data.</text>
</comment>
<reference evidence="4 5" key="1">
    <citation type="submission" date="2024-02" db="EMBL/GenBank/DDBJ databases">
        <authorList>
            <person name="Chen Y."/>
            <person name="Shah S."/>
            <person name="Dougan E. K."/>
            <person name="Thang M."/>
            <person name="Chan C."/>
        </authorList>
    </citation>
    <scope>NUCLEOTIDE SEQUENCE [LARGE SCALE GENOMIC DNA]</scope>
</reference>
<dbReference type="InterPro" id="IPR012445">
    <property type="entry name" value="ATG101"/>
</dbReference>
<dbReference type="PROSITE" id="PS50076">
    <property type="entry name" value="DNAJ_2"/>
    <property type="match status" value="1"/>
</dbReference>
<dbReference type="SUPFAM" id="SSF46565">
    <property type="entry name" value="Chaperone J-domain"/>
    <property type="match status" value="1"/>
</dbReference>
<feature type="domain" description="J" evidence="3">
    <location>
        <begin position="259"/>
        <end position="323"/>
    </location>
</feature>
<keyword evidence="5" id="KW-1185">Reference proteome</keyword>
<protein>
    <submittedName>
        <fullName evidence="4">DnaJ homolog subfamily B member 1</fullName>
    </submittedName>
</protein>
<evidence type="ECO:0000313" key="4">
    <source>
        <dbReference type="EMBL" id="CAK9083001.1"/>
    </source>
</evidence>
<feature type="transmembrane region" description="Helical" evidence="2">
    <location>
        <begin position="467"/>
        <end position="483"/>
    </location>
</feature>